<protein>
    <submittedName>
        <fullName evidence="1">Uncharacterized protein</fullName>
    </submittedName>
</protein>
<evidence type="ECO:0000313" key="1">
    <source>
        <dbReference type="EMBL" id="EAY19607.1"/>
    </source>
</evidence>
<reference evidence="1" key="2">
    <citation type="journal article" date="2007" name="Science">
        <title>Draft genome sequence of the sexually transmitted pathogen Trichomonas vaginalis.</title>
        <authorList>
            <person name="Carlton J.M."/>
            <person name="Hirt R.P."/>
            <person name="Silva J.C."/>
            <person name="Delcher A.L."/>
            <person name="Schatz M."/>
            <person name="Zhao Q."/>
            <person name="Wortman J.R."/>
            <person name="Bidwell S.L."/>
            <person name="Alsmark U.C.M."/>
            <person name="Besteiro S."/>
            <person name="Sicheritz-Ponten T."/>
            <person name="Noel C.J."/>
            <person name="Dacks J.B."/>
            <person name="Foster P.G."/>
            <person name="Simillion C."/>
            <person name="Van de Peer Y."/>
            <person name="Miranda-Saavedra D."/>
            <person name="Barton G.J."/>
            <person name="Westrop G.D."/>
            <person name="Mueller S."/>
            <person name="Dessi D."/>
            <person name="Fiori P.L."/>
            <person name="Ren Q."/>
            <person name="Paulsen I."/>
            <person name="Zhang H."/>
            <person name="Bastida-Corcuera F.D."/>
            <person name="Simoes-Barbosa A."/>
            <person name="Brown M.T."/>
            <person name="Hayes R.D."/>
            <person name="Mukherjee M."/>
            <person name="Okumura C.Y."/>
            <person name="Schneider R."/>
            <person name="Smith A.J."/>
            <person name="Vanacova S."/>
            <person name="Villalvazo M."/>
            <person name="Haas B.J."/>
            <person name="Pertea M."/>
            <person name="Feldblyum T.V."/>
            <person name="Utterback T.R."/>
            <person name="Shu C.L."/>
            <person name="Osoegawa K."/>
            <person name="de Jong P.J."/>
            <person name="Hrdy I."/>
            <person name="Horvathova L."/>
            <person name="Zubacova Z."/>
            <person name="Dolezal P."/>
            <person name="Malik S.B."/>
            <person name="Logsdon J.M. Jr."/>
            <person name="Henze K."/>
            <person name="Gupta A."/>
            <person name="Wang C.C."/>
            <person name="Dunne R.L."/>
            <person name="Upcroft J.A."/>
            <person name="Upcroft P."/>
            <person name="White O."/>
            <person name="Salzberg S.L."/>
            <person name="Tang P."/>
            <person name="Chiu C.-H."/>
            <person name="Lee Y.-S."/>
            <person name="Embley T.M."/>
            <person name="Coombs G.H."/>
            <person name="Mottram J.C."/>
            <person name="Tachezy J."/>
            <person name="Fraser-Liggett C.M."/>
            <person name="Johnson P.J."/>
        </authorList>
    </citation>
    <scope>NUCLEOTIDE SEQUENCE [LARGE SCALE GENOMIC DNA]</scope>
    <source>
        <strain evidence="1">G3</strain>
    </source>
</reference>
<keyword evidence="2" id="KW-1185">Reference proteome</keyword>
<dbReference type="Proteomes" id="UP000001542">
    <property type="component" value="Unassembled WGS sequence"/>
</dbReference>
<dbReference type="RefSeq" id="XP_001580593.1">
    <property type="nucleotide sequence ID" value="XM_001580543.1"/>
</dbReference>
<dbReference type="KEGG" id="tva:5465135"/>
<dbReference type="AlphaFoldDB" id="A2DJ32"/>
<reference evidence="1" key="1">
    <citation type="submission" date="2006-10" db="EMBL/GenBank/DDBJ databases">
        <authorList>
            <person name="Amadeo P."/>
            <person name="Zhao Q."/>
            <person name="Wortman J."/>
            <person name="Fraser-Liggett C."/>
            <person name="Carlton J."/>
        </authorList>
    </citation>
    <scope>NUCLEOTIDE SEQUENCE</scope>
    <source>
        <strain evidence="1">G3</strain>
    </source>
</reference>
<proteinExistence type="predicted"/>
<sequence length="82" mass="9724">MSKKQQENYIKYVSMRSQDRLFNQSELNPKLFQINQLQPSMSFANCANDIKLNTNYERPTRPSSTPLPVYWTKLDLIFGKYD</sequence>
<name>A2DJ32_TRIV3</name>
<gene>
    <name evidence="1" type="ORF">TVAG_228700</name>
</gene>
<dbReference type="VEuPathDB" id="TrichDB:TVAG_228700"/>
<dbReference type="VEuPathDB" id="TrichDB:TVAGG3_0470820"/>
<dbReference type="EMBL" id="DS113206">
    <property type="protein sequence ID" value="EAY19607.1"/>
    <property type="molecule type" value="Genomic_DNA"/>
</dbReference>
<organism evidence="1 2">
    <name type="scientific">Trichomonas vaginalis (strain ATCC PRA-98 / G3)</name>
    <dbReference type="NCBI Taxonomy" id="412133"/>
    <lineage>
        <taxon>Eukaryota</taxon>
        <taxon>Metamonada</taxon>
        <taxon>Parabasalia</taxon>
        <taxon>Trichomonadida</taxon>
        <taxon>Trichomonadidae</taxon>
        <taxon>Trichomonas</taxon>
    </lineage>
</organism>
<evidence type="ECO:0000313" key="2">
    <source>
        <dbReference type="Proteomes" id="UP000001542"/>
    </source>
</evidence>
<dbReference type="InParanoid" id="A2DJ32"/>
<accession>A2DJ32</accession>